<evidence type="ECO:0000313" key="6">
    <source>
        <dbReference type="Proteomes" id="UP001187346"/>
    </source>
</evidence>
<evidence type="ECO:0000256" key="1">
    <source>
        <dbReference type="ARBA" id="ARBA00000237"/>
    </source>
</evidence>
<dbReference type="InterPro" id="IPR036041">
    <property type="entry name" value="Ribosome-inact_prot_sf"/>
</dbReference>
<dbReference type="PROSITE" id="PS00275">
    <property type="entry name" value="SHIGA_RICIN"/>
    <property type="match status" value="1"/>
</dbReference>
<keyword evidence="6" id="KW-1185">Reference proteome</keyword>
<dbReference type="EMBL" id="JAWMAJ010000138">
    <property type="protein sequence ID" value="MDV7220641.1"/>
    <property type="molecule type" value="Genomic_DNA"/>
</dbReference>
<proteinExistence type="predicted"/>
<gene>
    <name evidence="5" type="ORF">R5A26_32350</name>
</gene>
<dbReference type="Gene3D" id="3.40.420.10">
    <property type="entry name" value="Ricin (A subunit), domain 1"/>
    <property type="match status" value="1"/>
</dbReference>
<evidence type="ECO:0000256" key="2">
    <source>
        <dbReference type="ARBA" id="ARBA00022656"/>
    </source>
</evidence>
<organism evidence="5 6">
    <name type="scientific">Streptomyces prunicolor</name>
    <dbReference type="NCBI Taxonomy" id="67348"/>
    <lineage>
        <taxon>Bacteria</taxon>
        <taxon>Bacillati</taxon>
        <taxon>Actinomycetota</taxon>
        <taxon>Actinomycetes</taxon>
        <taxon>Kitasatosporales</taxon>
        <taxon>Streptomycetaceae</taxon>
        <taxon>Streptomyces</taxon>
    </lineage>
</organism>
<keyword evidence="4" id="KW-0652">Protein synthesis inhibitor</keyword>
<name>A0ABU4FL23_9ACTN</name>
<evidence type="ECO:0000256" key="4">
    <source>
        <dbReference type="ARBA" id="ARBA00023193"/>
    </source>
</evidence>
<evidence type="ECO:0000313" key="5">
    <source>
        <dbReference type="EMBL" id="MDV7220641.1"/>
    </source>
</evidence>
<dbReference type="Proteomes" id="UP001187346">
    <property type="component" value="Unassembled WGS sequence"/>
</dbReference>
<comment type="caution">
    <text evidence="5">The sequence shown here is derived from an EMBL/GenBank/DDBJ whole genome shotgun (WGS) entry which is preliminary data.</text>
</comment>
<accession>A0ABU4FL23</accession>
<dbReference type="InterPro" id="IPR017988">
    <property type="entry name" value="Ribosome_inactivat_prot_CS"/>
</dbReference>
<reference evidence="5 6" key="1">
    <citation type="submission" date="2023-10" db="EMBL/GenBank/DDBJ databases">
        <title>Characterization of rhizosphere-enriched actinobacteria from wheat plants lab-grown on chernevaya soil.</title>
        <authorList>
            <person name="Tikhonova E.N."/>
            <person name="Konopkin A."/>
            <person name="Kravchenko I.K."/>
        </authorList>
    </citation>
    <scope>NUCLEOTIDE SEQUENCE [LARGE SCALE GENOMIC DNA]</scope>
    <source>
        <strain evidence="5 6">RR29</strain>
    </source>
</reference>
<keyword evidence="3" id="KW-0378">Hydrolase</keyword>
<dbReference type="InterPro" id="IPR016138">
    <property type="entry name" value="Ribosome_inactivat_prot_sub1"/>
</dbReference>
<sequence length="307" mass="33500">MSSPVLAAHPRGRARTPLAAAGTVLIALLLSLLAPFGAAKAHAIDQNDDVDWYLNSGKSSYRSMIDEVRGSAESSVLYGNRAATTWTTVSTTTSGTSRQQVSNDERNNYFTVNISSSEHPPIRILVRAHDLYVQGYLVPGTNTYYHFNDATLSHWPGAGTATNPPRAVTLPFGGSYASMTAYANQTVRSPRFSYTWMAYNQGILAAANSTGAQRAGAMLFYVEAIAEGARFSAISDRIEAAITENNGYQFDHDDEGLIHNWQTLGNNLQNRLNNPRTQPTPNIGRYHFDTLQAIANILRLALRVGTK</sequence>
<protein>
    <submittedName>
        <fullName evidence="5">Ribosome-inactivating family protein</fullName>
    </submittedName>
</protein>
<dbReference type="InterPro" id="IPR001574">
    <property type="entry name" value="Ribosome_inactivat_prot"/>
</dbReference>
<keyword evidence="2" id="KW-0800">Toxin</keyword>
<evidence type="ECO:0000256" key="3">
    <source>
        <dbReference type="ARBA" id="ARBA00022801"/>
    </source>
</evidence>
<dbReference type="Pfam" id="PF00161">
    <property type="entry name" value="RIP"/>
    <property type="match status" value="1"/>
</dbReference>
<dbReference type="SUPFAM" id="SSF56371">
    <property type="entry name" value="Ribosome inactivating proteins (RIP)"/>
    <property type="match status" value="1"/>
</dbReference>
<comment type="catalytic activity">
    <reaction evidence="1">
        <text>Endohydrolysis of the N-glycosidic bond at one specific adenosine on the 28S rRNA.</text>
        <dbReference type="EC" id="3.2.2.22"/>
    </reaction>
</comment>
<dbReference type="RefSeq" id="WP_266859558.1">
    <property type="nucleotide sequence ID" value="NZ_JAPEMW010000001.1"/>
</dbReference>